<feature type="transmembrane region" description="Helical" evidence="1">
    <location>
        <begin position="118"/>
        <end position="137"/>
    </location>
</feature>
<feature type="transmembrane region" description="Helical" evidence="1">
    <location>
        <begin position="21"/>
        <end position="44"/>
    </location>
</feature>
<evidence type="ECO:0008006" key="4">
    <source>
        <dbReference type="Google" id="ProtNLM"/>
    </source>
</evidence>
<keyword evidence="1" id="KW-0472">Membrane</keyword>
<evidence type="ECO:0000256" key="1">
    <source>
        <dbReference type="SAM" id="Phobius"/>
    </source>
</evidence>
<name>A0AA36GB14_9BILA</name>
<feature type="non-terminal residue" evidence="2">
    <location>
        <position position="158"/>
    </location>
</feature>
<feature type="transmembrane region" description="Helical" evidence="1">
    <location>
        <begin position="50"/>
        <end position="70"/>
    </location>
</feature>
<keyword evidence="1" id="KW-1133">Transmembrane helix</keyword>
<sequence length="158" mass="17884">MNNTQREPLRRPKCDPWQLTSVTAGLRIFQMFGSAAVCIFLGWVNAQFTASYAVSVYSIATLIAGICMIATHTASLPATTPGVNWILWELLYTLSFGFMSFMQVVILLYSSLRWQHTSWWLATIFAVLTCGAFIIDFKRTSAVFSRNPQIRYSTEFSE</sequence>
<protein>
    <recommendedName>
        <fullName evidence="4">MARVEL domain-containing protein</fullName>
    </recommendedName>
</protein>
<accession>A0AA36GB14</accession>
<reference evidence="2" key="1">
    <citation type="submission" date="2023-06" db="EMBL/GenBank/DDBJ databases">
        <authorList>
            <person name="Delattre M."/>
        </authorList>
    </citation>
    <scope>NUCLEOTIDE SEQUENCE</scope>
    <source>
        <strain evidence="2">AF72</strain>
    </source>
</reference>
<evidence type="ECO:0000313" key="2">
    <source>
        <dbReference type="EMBL" id="CAJ0582076.1"/>
    </source>
</evidence>
<gene>
    <name evidence="2" type="ORF">MSPICULIGERA_LOCUS20219</name>
</gene>
<organism evidence="2 3">
    <name type="scientific">Mesorhabditis spiculigera</name>
    <dbReference type="NCBI Taxonomy" id="96644"/>
    <lineage>
        <taxon>Eukaryota</taxon>
        <taxon>Metazoa</taxon>
        <taxon>Ecdysozoa</taxon>
        <taxon>Nematoda</taxon>
        <taxon>Chromadorea</taxon>
        <taxon>Rhabditida</taxon>
        <taxon>Rhabditina</taxon>
        <taxon>Rhabditomorpha</taxon>
        <taxon>Rhabditoidea</taxon>
        <taxon>Rhabditidae</taxon>
        <taxon>Mesorhabditinae</taxon>
        <taxon>Mesorhabditis</taxon>
    </lineage>
</organism>
<feature type="transmembrane region" description="Helical" evidence="1">
    <location>
        <begin position="90"/>
        <end position="112"/>
    </location>
</feature>
<evidence type="ECO:0000313" key="3">
    <source>
        <dbReference type="Proteomes" id="UP001177023"/>
    </source>
</evidence>
<comment type="caution">
    <text evidence="2">The sequence shown here is derived from an EMBL/GenBank/DDBJ whole genome shotgun (WGS) entry which is preliminary data.</text>
</comment>
<keyword evidence="1" id="KW-0812">Transmembrane</keyword>
<dbReference type="AlphaFoldDB" id="A0AA36GB14"/>
<proteinExistence type="predicted"/>
<dbReference type="Proteomes" id="UP001177023">
    <property type="component" value="Unassembled WGS sequence"/>
</dbReference>
<keyword evidence="3" id="KW-1185">Reference proteome</keyword>
<dbReference type="EMBL" id="CATQJA010002664">
    <property type="protein sequence ID" value="CAJ0582076.1"/>
    <property type="molecule type" value="Genomic_DNA"/>
</dbReference>